<reference evidence="1 2" key="1">
    <citation type="submission" date="2018-06" db="EMBL/GenBank/DDBJ databases">
        <title>Comparative genomics reveals the genomic features of Rhizophagus irregularis, R. cerebriforme, R. diaphanum and Gigaspora rosea, and their symbiotic lifestyle signature.</title>
        <authorList>
            <person name="Morin E."/>
            <person name="San Clemente H."/>
            <person name="Chen E.C.H."/>
            <person name="De La Providencia I."/>
            <person name="Hainaut M."/>
            <person name="Kuo A."/>
            <person name="Kohler A."/>
            <person name="Murat C."/>
            <person name="Tang N."/>
            <person name="Roy S."/>
            <person name="Loubradou J."/>
            <person name="Henrissat B."/>
            <person name="Grigoriev I.V."/>
            <person name="Corradi N."/>
            <person name="Roux C."/>
            <person name="Martin F.M."/>
        </authorList>
    </citation>
    <scope>NUCLEOTIDE SEQUENCE [LARGE SCALE GENOMIC DNA]</scope>
    <source>
        <strain evidence="1 2">DAOM 194757</strain>
    </source>
</reference>
<organism evidence="1 2">
    <name type="scientific">Gigaspora rosea</name>
    <dbReference type="NCBI Taxonomy" id="44941"/>
    <lineage>
        <taxon>Eukaryota</taxon>
        <taxon>Fungi</taxon>
        <taxon>Fungi incertae sedis</taxon>
        <taxon>Mucoromycota</taxon>
        <taxon>Glomeromycotina</taxon>
        <taxon>Glomeromycetes</taxon>
        <taxon>Diversisporales</taxon>
        <taxon>Gigasporaceae</taxon>
        <taxon>Gigaspora</taxon>
    </lineage>
</organism>
<dbReference type="STRING" id="44941.A0A397V0B9"/>
<dbReference type="AlphaFoldDB" id="A0A397V0B9"/>
<name>A0A397V0B9_9GLOM</name>
<comment type="caution">
    <text evidence="1">The sequence shown here is derived from an EMBL/GenBank/DDBJ whole genome shotgun (WGS) entry which is preliminary data.</text>
</comment>
<keyword evidence="2" id="KW-1185">Reference proteome</keyword>
<dbReference type="OrthoDB" id="10003658at2759"/>
<gene>
    <name evidence="1" type="ORF">C2G38_2192362</name>
</gene>
<accession>A0A397V0B9</accession>
<dbReference type="Proteomes" id="UP000266673">
    <property type="component" value="Unassembled WGS sequence"/>
</dbReference>
<evidence type="ECO:0000313" key="1">
    <source>
        <dbReference type="EMBL" id="RIB15432.1"/>
    </source>
</evidence>
<proteinExistence type="predicted"/>
<evidence type="ECO:0000313" key="2">
    <source>
        <dbReference type="Proteomes" id="UP000266673"/>
    </source>
</evidence>
<sequence>MQSAARSNKLCVTSFSYSTPNRKLLPRLDIVKWIQYHKSGWSTQNSADNQGKQFVVDLSEALWYLDIHGYKKLEERSFHIPHLFHEFLNRANPESYKEARKPFDANELNLHCQAIASFATSPWMKSSNFTWLSKEFDELILVISGYVDYLQKQKIITATNHGNEVLVRDIEQATTIKVHKPNTWIDPKNKKKLL</sequence>
<protein>
    <submittedName>
        <fullName evidence="1">Uncharacterized protein</fullName>
    </submittedName>
</protein>
<dbReference type="EMBL" id="QKWP01000744">
    <property type="protein sequence ID" value="RIB15432.1"/>
    <property type="molecule type" value="Genomic_DNA"/>
</dbReference>